<feature type="domain" description="Myb-like" evidence="7">
    <location>
        <begin position="1"/>
        <end position="52"/>
    </location>
</feature>
<evidence type="ECO:0000256" key="4">
    <source>
        <dbReference type="ARBA" id="ARBA00023125"/>
    </source>
</evidence>
<dbReference type="EMBL" id="RXIC02000503">
    <property type="protein sequence ID" value="KAB1199039.1"/>
    <property type="molecule type" value="Genomic_DNA"/>
</dbReference>
<dbReference type="FunFam" id="1.10.10.60:FF:000001">
    <property type="entry name" value="MYB-related transcription factor"/>
    <property type="match status" value="1"/>
</dbReference>
<dbReference type="SUPFAM" id="SSF46689">
    <property type="entry name" value="Homeodomain-like"/>
    <property type="match status" value="1"/>
</dbReference>
<protein>
    <submittedName>
        <fullName evidence="10">Myb-related protein Myb4</fullName>
    </submittedName>
</protein>
<dbReference type="AlphaFoldDB" id="A0A6A1UF85"/>
<name>A0A6A1UF85_9ROSI</name>
<keyword evidence="2" id="KW-0677">Repeat</keyword>
<reference evidence="10" key="1">
    <citation type="submission" date="2018-07" db="EMBL/GenBank/DDBJ databases">
        <authorList>
            <person name="Gao Z.-S."/>
            <person name="Jia H.-M."/>
            <person name="Jia H.-J."/>
            <person name="Cai Q.-L."/>
            <person name="Wang Y."/>
            <person name="Zhao H.-B."/>
        </authorList>
    </citation>
    <scope>NUCLEOTIDE SEQUENCE</scope>
    <source>
        <tissue evidence="10">Leaves</tissue>
    </source>
</reference>
<dbReference type="PANTHER" id="PTHR47997:SF28">
    <property type="entry name" value="TRANSCRIPTION FACTOR MYB15-LIKE"/>
    <property type="match status" value="1"/>
</dbReference>
<evidence type="ECO:0000256" key="5">
    <source>
        <dbReference type="ARBA" id="ARBA00023163"/>
    </source>
</evidence>
<sequence>MPLRKGAWSPEEDQKLIAYINRYRIWNWSQMARPAGLERSGKSCRLRWMNYLRPGIKRGKFSKEEEDTVLKWHEVLGNR</sequence>
<organism evidence="10 11">
    <name type="scientific">Morella rubra</name>
    <name type="common">Chinese bayberry</name>
    <dbReference type="NCBI Taxonomy" id="262757"/>
    <lineage>
        <taxon>Eukaryota</taxon>
        <taxon>Viridiplantae</taxon>
        <taxon>Streptophyta</taxon>
        <taxon>Embryophyta</taxon>
        <taxon>Tracheophyta</taxon>
        <taxon>Spermatophyta</taxon>
        <taxon>Magnoliopsida</taxon>
        <taxon>eudicotyledons</taxon>
        <taxon>Gunneridae</taxon>
        <taxon>Pentapetalae</taxon>
        <taxon>rosids</taxon>
        <taxon>fabids</taxon>
        <taxon>Fagales</taxon>
        <taxon>Myricaceae</taxon>
        <taxon>Morella</taxon>
    </lineage>
</organism>
<evidence type="ECO:0000256" key="2">
    <source>
        <dbReference type="ARBA" id="ARBA00022737"/>
    </source>
</evidence>
<keyword evidence="5" id="KW-0804">Transcription</keyword>
<dbReference type="CDD" id="cd00167">
    <property type="entry name" value="SANT"/>
    <property type="match status" value="1"/>
</dbReference>
<dbReference type="PANTHER" id="PTHR47997">
    <property type="entry name" value="MYB DOMAIN PROTEIN 55"/>
    <property type="match status" value="1"/>
</dbReference>
<dbReference type="InterPro" id="IPR009057">
    <property type="entry name" value="Homeodomain-like_sf"/>
</dbReference>
<dbReference type="InterPro" id="IPR017930">
    <property type="entry name" value="Myb_dom"/>
</dbReference>
<keyword evidence="4" id="KW-0238">DNA-binding</keyword>
<comment type="caution">
    <text evidence="10">The sequence shown here is derived from an EMBL/GenBank/DDBJ whole genome shotgun (WGS) entry which is preliminary data.</text>
</comment>
<keyword evidence="6" id="KW-0539">Nucleus</keyword>
<proteinExistence type="predicted"/>
<dbReference type="EMBL" id="RXIC02000503">
    <property type="protein sequence ID" value="KAB1199038.1"/>
    <property type="molecule type" value="Genomic_DNA"/>
</dbReference>
<evidence type="ECO:0000313" key="9">
    <source>
        <dbReference type="EMBL" id="KAB1199038.1"/>
    </source>
</evidence>
<dbReference type="GO" id="GO:0005634">
    <property type="term" value="C:nucleus"/>
    <property type="evidence" value="ECO:0007669"/>
    <property type="project" value="UniProtKB-SubCell"/>
</dbReference>
<evidence type="ECO:0000313" key="10">
    <source>
        <dbReference type="EMBL" id="KAB1199039.1"/>
    </source>
</evidence>
<gene>
    <name evidence="9" type="ORF">CJ030_MR0G028246</name>
    <name evidence="10" type="ORF">CJ030_MR0G028247</name>
</gene>
<dbReference type="PROSITE" id="PS50090">
    <property type="entry name" value="MYB_LIKE"/>
    <property type="match status" value="1"/>
</dbReference>
<evidence type="ECO:0000256" key="6">
    <source>
        <dbReference type="ARBA" id="ARBA00023242"/>
    </source>
</evidence>
<dbReference type="OrthoDB" id="2143914at2759"/>
<comment type="subcellular location">
    <subcellularLocation>
        <location evidence="1">Nucleus</location>
    </subcellularLocation>
</comment>
<feature type="domain" description="HTH myb-type" evidence="8">
    <location>
        <begin position="1"/>
        <end position="56"/>
    </location>
</feature>
<dbReference type="SMART" id="SM00717">
    <property type="entry name" value="SANT"/>
    <property type="match status" value="1"/>
</dbReference>
<dbReference type="Gene3D" id="1.10.10.60">
    <property type="entry name" value="Homeodomain-like"/>
    <property type="match status" value="1"/>
</dbReference>
<dbReference type="InterPro" id="IPR001005">
    <property type="entry name" value="SANT/Myb"/>
</dbReference>
<dbReference type="Proteomes" id="UP000516437">
    <property type="component" value="Unassembled WGS sequence"/>
</dbReference>
<evidence type="ECO:0000259" key="8">
    <source>
        <dbReference type="PROSITE" id="PS51294"/>
    </source>
</evidence>
<evidence type="ECO:0000313" key="11">
    <source>
        <dbReference type="Proteomes" id="UP000516437"/>
    </source>
</evidence>
<dbReference type="InterPro" id="IPR051953">
    <property type="entry name" value="Plant_SW-associated_TFs"/>
</dbReference>
<evidence type="ECO:0000256" key="3">
    <source>
        <dbReference type="ARBA" id="ARBA00023015"/>
    </source>
</evidence>
<evidence type="ECO:0000259" key="7">
    <source>
        <dbReference type="PROSITE" id="PS50090"/>
    </source>
</evidence>
<dbReference type="Pfam" id="PF13921">
    <property type="entry name" value="Myb_DNA-bind_6"/>
    <property type="match status" value="1"/>
</dbReference>
<keyword evidence="3" id="KW-0805">Transcription regulation</keyword>
<evidence type="ECO:0000256" key="1">
    <source>
        <dbReference type="ARBA" id="ARBA00004123"/>
    </source>
</evidence>
<reference evidence="10" key="3">
    <citation type="submission" date="2019-09" db="EMBL/GenBank/DDBJ databases">
        <authorList>
            <person name="Gao Z."/>
        </authorList>
    </citation>
    <scope>NUCLEOTIDE SEQUENCE</scope>
    <source>
        <tissue evidence="10">Leaves</tissue>
    </source>
</reference>
<accession>A0A6A1UF85</accession>
<keyword evidence="11" id="KW-1185">Reference proteome</keyword>
<reference evidence="10 11" key="2">
    <citation type="journal article" date="2019" name="Plant Biotechnol. J.">
        <title>The red bayberry genome and genetic basis of sex determination.</title>
        <authorList>
            <person name="Jia H.M."/>
            <person name="Jia H.J."/>
            <person name="Cai Q.L."/>
            <person name="Wang Y."/>
            <person name="Zhao H.B."/>
            <person name="Yang W.F."/>
            <person name="Wang G.Y."/>
            <person name="Li Y.H."/>
            <person name="Zhan D.L."/>
            <person name="Shen Y.T."/>
            <person name="Niu Q.F."/>
            <person name="Chang L."/>
            <person name="Qiu J."/>
            <person name="Zhao L."/>
            <person name="Xie H.B."/>
            <person name="Fu W.Y."/>
            <person name="Jin J."/>
            <person name="Li X.W."/>
            <person name="Jiao Y."/>
            <person name="Zhou C.C."/>
            <person name="Tu T."/>
            <person name="Chai C.Y."/>
            <person name="Gao J.L."/>
            <person name="Fan L.J."/>
            <person name="van de Weg E."/>
            <person name="Wang J.Y."/>
            <person name="Gao Z.S."/>
        </authorList>
    </citation>
    <scope>NUCLEOTIDE SEQUENCE [LARGE SCALE GENOMIC DNA]</scope>
    <source>
        <tissue evidence="10">Leaves</tissue>
    </source>
</reference>
<dbReference type="PROSITE" id="PS51294">
    <property type="entry name" value="HTH_MYB"/>
    <property type="match status" value="1"/>
</dbReference>
<dbReference type="GO" id="GO:0003677">
    <property type="term" value="F:DNA binding"/>
    <property type="evidence" value="ECO:0007669"/>
    <property type="project" value="UniProtKB-KW"/>
</dbReference>